<evidence type="ECO:0000313" key="1">
    <source>
        <dbReference type="EMBL" id="RDI36709.1"/>
    </source>
</evidence>
<name>A0A370G1D6_9COXI</name>
<keyword evidence="2" id="KW-1185">Reference proteome</keyword>
<dbReference type="Proteomes" id="UP000254720">
    <property type="component" value="Unassembled WGS sequence"/>
</dbReference>
<dbReference type="EMBL" id="QQAX01000050">
    <property type="protein sequence ID" value="RDI36709.1"/>
    <property type="molecule type" value="Genomic_DNA"/>
</dbReference>
<sequence>MSMPALTIYATVAEYKQHYEKHYCQEKILTFDGIRVYFRQSKFGHVFYESSAKDGKKDQFSKIRAERIGWIRATLENPKAELYQGWNKDGKVYDSTRRVSIVYGDFIVVIRMNKTDSQGKPLTADFVTAYVANKGSIKKIKGSPKWIKI</sequence>
<gene>
    <name evidence="1" type="ORF">C8D86_1505</name>
</gene>
<comment type="caution">
    <text evidence="1">The sequence shown here is derived from an EMBL/GenBank/DDBJ whole genome shotgun (WGS) entry which is preliminary data.</text>
</comment>
<dbReference type="RefSeq" id="WP_114835505.1">
    <property type="nucleotide sequence ID" value="NZ_LR699114.1"/>
</dbReference>
<dbReference type="AlphaFoldDB" id="A0A370G1D6"/>
<protein>
    <submittedName>
        <fullName evidence="1">Uncharacterized protein</fullName>
    </submittedName>
</protein>
<accession>A0A370G1D6</accession>
<reference evidence="1 2" key="1">
    <citation type="submission" date="2018-07" db="EMBL/GenBank/DDBJ databases">
        <title>Genomic Encyclopedia of Type Strains, Phase IV (KMG-IV): sequencing the most valuable type-strain genomes for metagenomic binning, comparative biology and taxonomic classification.</title>
        <authorList>
            <person name="Goeker M."/>
        </authorList>
    </citation>
    <scope>NUCLEOTIDE SEQUENCE [LARGE SCALE GENOMIC DNA]</scope>
    <source>
        <strain evidence="1 2">DSM 16500</strain>
    </source>
</reference>
<organism evidence="1 2">
    <name type="scientific">Aquicella lusitana</name>
    <dbReference type="NCBI Taxonomy" id="254246"/>
    <lineage>
        <taxon>Bacteria</taxon>
        <taxon>Pseudomonadati</taxon>
        <taxon>Pseudomonadota</taxon>
        <taxon>Gammaproteobacteria</taxon>
        <taxon>Legionellales</taxon>
        <taxon>Coxiellaceae</taxon>
        <taxon>Aquicella</taxon>
    </lineage>
</organism>
<dbReference type="OrthoDB" id="4773966at2"/>
<evidence type="ECO:0000313" key="2">
    <source>
        <dbReference type="Proteomes" id="UP000254720"/>
    </source>
</evidence>
<proteinExistence type="predicted"/>